<sequence>MTKTDTGSSSATGGRDLAAELDHLHALEELRCLKHRYLRCVDTKQWDEFEACFVPEATGDYNGLVFGDRASLVDYMRTHMGEELISLHQAHHPEISIDGDRATGRWYLQDKVIVQAYQFMLEGAAIYEDRYVRTPDGWRIEHTGYQRTYEATYHLGDLPRFKLSGPGEHTHV</sequence>
<dbReference type="GO" id="GO:0033988">
    <property type="term" value="F:bile-acid 7alpha-dehydratase activity"/>
    <property type="evidence" value="ECO:0007669"/>
    <property type="project" value="UniProtKB-EC"/>
</dbReference>
<keyword evidence="3" id="KW-1185">Reference proteome</keyword>
<feature type="domain" description="SnoaL-like" evidence="1">
    <location>
        <begin position="23"/>
        <end position="142"/>
    </location>
</feature>
<organism evidence="2 3">
    <name type="scientific">Nocardioides dokdonensis FR1436</name>
    <dbReference type="NCBI Taxonomy" id="1300347"/>
    <lineage>
        <taxon>Bacteria</taxon>
        <taxon>Bacillati</taxon>
        <taxon>Actinomycetota</taxon>
        <taxon>Actinomycetes</taxon>
        <taxon>Propionibacteriales</taxon>
        <taxon>Nocardioidaceae</taxon>
        <taxon>Nocardioides</taxon>
    </lineage>
</organism>
<accession>A0A1A9GJV9</accession>
<proteinExistence type="predicted"/>
<dbReference type="RefSeq" id="WP_237089580.1">
    <property type="nucleotide sequence ID" value="NZ_CP015079.1"/>
</dbReference>
<dbReference type="SUPFAM" id="SSF54427">
    <property type="entry name" value="NTF2-like"/>
    <property type="match status" value="1"/>
</dbReference>
<evidence type="ECO:0000259" key="1">
    <source>
        <dbReference type="Pfam" id="PF13577"/>
    </source>
</evidence>
<dbReference type="Gene3D" id="3.10.450.50">
    <property type="match status" value="1"/>
</dbReference>
<dbReference type="PATRIC" id="fig|1300347.3.peg.1518"/>
<reference evidence="2 3" key="1">
    <citation type="submission" date="2016-03" db="EMBL/GenBank/DDBJ databases">
        <title>Complete genome sequence of a soil Actinobacterium, Nocardioides dokdonensis FR1436.</title>
        <authorList>
            <person name="Kwon S.-K."/>
            <person name="Kim K."/>
            <person name="Kim J.F."/>
        </authorList>
    </citation>
    <scope>NUCLEOTIDE SEQUENCE [LARGE SCALE GENOMIC DNA]</scope>
    <source>
        <strain evidence="2 3">FR1436</strain>
    </source>
</reference>
<dbReference type="InterPro" id="IPR037401">
    <property type="entry name" value="SnoaL-like"/>
</dbReference>
<dbReference type="EC" id="4.2.1.106" evidence="2"/>
<dbReference type="KEGG" id="ndk:I601_1517"/>
<dbReference type="Pfam" id="PF13577">
    <property type="entry name" value="SnoaL_4"/>
    <property type="match status" value="1"/>
</dbReference>
<keyword evidence="2" id="KW-0456">Lyase</keyword>
<evidence type="ECO:0000313" key="3">
    <source>
        <dbReference type="Proteomes" id="UP000077868"/>
    </source>
</evidence>
<gene>
    <name evidence="2" type="primary">baiE_2</name>
    <name evidence="2" type="ORF">I601_1517</name>
</gene>
<dbReference type="Proteomes" id="UP000077868">
    <property type="component" value="Chromosome"/>
</dbReference>
<evidence type="ECO:0000313" key="2">
    <source>
        <dbReference type="EMBL" id="ANH37952.1"/>
    </source>
</evidence>
<dbReference type="InterPro" id="IPR032710">
    <property type="entry name" value="NTF2-like_dom_sf"/>
</dbReference>
<name>A0A1A9GJV9_9ACTN</name>
<dbReference type="AlphaFoldDB" id="A0A1A9GJV9"/>
<dbReference type="EMBL" id="CP015079">
    <property type="protein sequence ID" value="ANH37952.1"/>
    <property type="molecule type" value="Genomic_DNA"/>
</dbReference>
<dbReference type="STRING" id="1300347.I601_1517"/>
<protein>
    <submittedName>
        <fullName evidence="2">Bile acid 7-alpha dehydratase</fullName>
        <ecNumber evidence="2">4.2.1.106</ecNumber>
    </submittedName>
</protein>